<dbReference type="SUPFAM" id="SSF103642">
    <property type="entry name" value="Sec-C motif"/>
    <property type="match status" value="1"/>
</dbReference>
<name>A0A7D4XSX5_9BACT</name>
<sequence length="426" mass="47024">MSRQKPGRNDPCPCGSGKKYKACHAAEDREREAAAPPPAPAQHPLAQDLQAAMNMLGEADLTRVSETLDTLGGLLARWGPAPGLRFDDKAFDTYVSRELERMEEAVERDPSQARNALRLGTVRELGTRAFLEKLRATLLARANTPGLSSEERQALCLGALLASTPKSGRFQPEDRPVLDVVFGVQFREWGARHGQELASKLEMLAATADLPDEAREVLRKAGEGEMTPLVKYVESDPRLAARIAQEARERAERVEAAMRQPDTPSVFTPEEQVWLTSVLWEPLSALKSPGLDAKARSAAVSSFLAAMRRALDSDKEFLAGMLERMRILSKDATLSEPTLAFYSDAAVAFEAEPVRMVLAAILTSRGEPKARSAEEEVVRADLEAKTRWTAEDLEPYRKLLETQNLPGAAERIHRAQEWLRAHPIAM</sequence>
<dbReference type="InterPro" id="IPR004027">
    <property type="entry name" value="SEC_C_motif"/>
</dbReference>
<evidence type="ECO:0000256" key="1">
    <source>
        <dbReference type="SAM" id="MobiDB-lite"/>
    </source>
</evidence>
<feature type="compositionally biased region" description="Basic and acidic residues" evidence="1">
    <location>
        <begin position="24"/>
        <end position="33"/>
    </location>
</feature>
<feature type="region of interest" description="Disordered" evidence="1">
    <location>
        <begin position="1"/>
        <end position="43"/>
    </location>
</feature>
<organism evidence="2">
    <name type="scientific">Vitiosangium cumulatum</name>
    <dbReference type="NCBI Taxonomy" id="1867796"/>
    <lineage>
        <taxon>Bacteria</taxon>
        <taxon>Pseudomonadati</taxon>
        <taxon>Myxococcota</taxon>
        <taxon>Myxococcia</taxon>
        <taxon>Myxococcales</taxon>
        <taxon>Cystobacterineae</taxon>
        <taxon>Archangiaceae</taxon>
        <taxon>Vitiosangium</taxon>
    </lineage>
</organism>
<dbReference type="Gene3D" id="3.10.450.50">
    <property type="match status" value="1"/>
</dbReference>
<protein>
    <submittedName>
        <fullName evidence="2">Zinc chelation protein SecC</fullName>
    </submittedName>
</protein>
<evidence type="ECO:0000313" key="2">
    <source>
        <dbReference type="EMBL" id="QKW93785.1"/>
    </source>
</evidence>
<accession>A0A7D4XSX5</accession>
<dbReference type="AlphaFoldDB" id="A0A7D4XSX5"/>
<dbReference type="EMBL" id="MT520815">
    <property type="protein sequence ID" value="QKW93785.1"/>
    <property type="molecule type" value="Genomic_DNA"/>
</dbReference>
<dbReference type="Pfam" id="PF02810">
    <property type="entry name" value="SEC-C"/>
    <property type="match status" value="1"/>
</dbReference>
<reference evidence="2" key="1">
    <citation type="journal article" date="2020" name="Molecules">
        <title>2-Hydroxysorangiadenosine: Structure and Biosynthesis of a Myxobacterial Sesquiterpene-Nucleoside.</title>
        <authorList>
            <person name="Okoth D.A."/>
            <person name="Hug J.J."/>
            <person name="Garcia R."/>
            <person name="Sproer C."/>
            <person name="Overmann J."/>
            <person name="Muller R."/>
        </authorList>
    </citation>
    <scope>NUCLEOTIDE SEQUENCE</scope>
    <source>
        <strain evidence="2">MCy10943</strain>
    </source>
</reference>
<proteinExistence type="predicted"/>